<dbReference type="Proteomes" id="UP001194468">
    <property type="component" value="Unassembled WGS sequence"/>
</dbReference>
<proteinExistence type="predicted"/>
<keyword evidence="3" id="KW-1185">Reference proteome</keyword>
<feature type="compositionally biased region" description="Low complexity" evidence="1">
    <location>
        <begin position="271"/>
        <end position="280"/>
    </location>
</feature>
<accession>A0AAD4BG29</accession>
<evidence type="ECO:0000313" key="3">
    <source>
        <dbReference type="Proteomes" id="UP001194468"/>
    </source>
</evidence>
<evidence type="ECO:0000256" key="1">
    <source>
        <dbReference type="SAM" id="MobiDB-lite"/>
    </source>
</evidence>
<evidence type="ECO:0000313" key="2">
    <source>
        <dbReference type="EMBL" id="KAF8427566.1"/>
    </source>
</evidence>
<reference evidence="2" key="1">
    <citation type="submission" date="2019-10" db="EMBL/GenBank/DDBJ databases">
        <authorList>
            <consortium name="DOE Joint Genome Institute"/>
            <person name="Kuo A."/>
            <person name="Miyauchi S."/>
            <person name="Kiss E."/>
            <person name="Drula E."/>
            <person name="Kohler A."/>
            <person name="Sanchez-Garcia M."/>
            <person name="Andreopoulos B."/>
            <person name="Barry K.W."/>
            <person name="Bonito G."/>
            <person name="Buee M."/>
            <person name="Carver A."/>
            <person name="Chen C."/>
            <person name="Cichocki N."/>
            <person name="Clum A."/>
            <person name="Culley D."/>
            <person name="Crous P.W."/>
            <person name="Fauchery L."/>
            <person name="Girlanda M."/>
            <person name="Hayes R."/>
            <person name="Keri Z."/>
            <person name="LaButti K."/>
            <person name="Lipzen A."/>
            <person name="Lombard V."/>
            <person name="Magnuson J."/>
            <person name="Maillard F."/>
            <person name="Morin E."/>
            <person name="Murat C."/>
            <person name="Nolan M."/>
            <person name="Ohm R."/>
            <person name="Pangilinan J."/>
            <person name="Pereira M."/>
            <person name="Perotto S."/>
            <person name="Peter M."/>
            <person name="Riley R."/>
            <person name="Sitrit Y."/>
            <person name="Stielow B."/>
            <person name="Szollosi G."/>
            <person name="Zifcakova L."/>
            <person name="Stursova M."/>
            <person name="Spatafora J.W."/>
            <person name="Tedersoo L."/>
            <person name="Vaario L.-M."/>
            <person name="Yamada A."/>
            <person name="Yan M."/>
            <person name="Wang P."/>
            <person name="Xu J."/>
            <person name="Bruns T."/>
            <person name="Baldrian P."/>
            <person name="Vilgalys R."/>
            <person name="Henrissat B."/>
            <person name="Grigoriev I.V."/>
            <person name="Hibbett D."/>
            <person name="Nagy L.G."/>
            <person name="Martin F.M."/>
        </authorList>
    </citation>
    <scope>NUCLEOTIDE SEQUENCE</scope>
    <source>
        <strain evidence="2">BED1</strain>
    </source>
</reference>
<sequence>MSYVPEPHNEEEELRARADGRFGAVDCFQWPQLHCKEYEYAVCIPRREHHPHPDPLAWAWYTASPNDFDTLPTAAFAVGKLKQEKAVGIASLSNIASKRYAEWKKNCGDKKDIVSRLLQLLKHSVMVLLQHPLTYRDVVAFVAQAQWTFLDIYAFLDFVEVVLPCTCFPTVSHPVRLDWMGCFTCDTTVCDELFLAGVPVWLARLNFMVTDQTIIEKPVAFSFPDHIVRAMYSECGKSIRPFDLLYRCGGGLSRHVHSRWHYMGTMEPTSTLPTSLPGTSNVGKAPTHTQTRKAEQKQHGCQKHMQSGGGSGGRNKWDELHVPEMLTALLVWENAMKRVDKDSNQVKLGSVDRGYRVPEPALLITGQTPEQRQLYLTNWLAGRPFWITRLDHSPPPQFPSPQLWRDFLHSMPPKEELEAASSSTANTKNLSKSRKLAAYEIFGEEGTALMQGSSWAPKENVEWQDKVIPIASLINPPPRLVRALLWELYKIGFRYELRALDQAMVPHLWTNHRVKRVSLLYCVFPGTAGLVMWSEPLPKKSGDLELTDTFVDNEKVLRSFCLLLTAWPDAHPSFHEFATAVRLHKDRKDTEVYEVMSRACFFYVQTFFDHFGRPPLLPHAFSLEYYE</sequence>
<protein>
    <submittedName>
        <fullName evidence="2">Uncharacterized protein</fullName>
    </submittedName>
</protein>
<dbReference type="EMBL" id="WHUW01000079">
    <property type="protein sequence ID" value="KAF8427566.1"/>
    <property type="molecule type" value="Genomic_DNA"/>
</dbReference>
<gene>
    <name evidence="2" type="ORF">L210DRAFT_3652623</name>
</gene>
<feature type="region of interest" description="Disordered" evidence="1">
    <location>
        <begin position="271"/>
        <end position="315"/>
    </location>
</feature>
<organism evidence="2 3">
    <name type="scientific">Boletus edulis BED1</name>
    <dbReference type="NCBI Taxonomy" id="1328754"/>
    <lineage>
        <taxon>Eukaryota</taxon>
        <taxon>Fungi</taxon>
        <taxon>Dikarya</taxon>
        <taxon>Basidiomycota</taxon>
        <taxon>Agaricomycotina</taxon>
        <taxon>Agaricomycetes</taxon>
        <taxon>Agaricomycetidae</taxon>
        <taxon>Boletales</taxon>
        <taxon>Boletineae</taxon>
        <taxon>Boletaceae</taxon>
        <taxon>Boletoideae</taxon>
        <taxon>Boletus</taxon>
    </lineage>
</organism>
<dbReference type="AlphaFoldDB" id="A0AAD4BG29"/>
<reference evidence="2" key="2">
    <citation type="journal article" date="2020" name="Nat. Commun.">
        <title>Large-scale genome sequencing of mycorrhizal fungi provides insights into the early evolution of symbiotic traits.</title>
        <authorList>
            <person name="Miyauchi S."/>
            <person name="Kiss E."/>
            <person name="Kuo A."/>
            <person name="Drula E."/>
            <person name="Kohler A."/>
            <person name="Sanchez-Garcia M."/>
            <person name="Morin E."/>
            <person name="Andreopoulos B."/>
            <person name="Barry K.W."/>
            <person name="Bonito G."/>
            <person name="Buee M."/>
            <person name="Carver A."/>
            <person name="Chen C."/>
            <person name="Cichocki N."/>
            <person name="Clum A."/>
            <person name="Culley D."/>
            <person name="Crous P.W."/>
            <person name="Fauchery L."/>
            <person name="Girlanda M."/>
            <person name="Hayes R.D."/>
            <person name="Keri Z."/>
            <person name="LaButti K."/>
            <person name="Lipzen A."/>
            <person name="Lombard V."/>
            <person name="Magnuson J."/>
            <person name="Maillard F."/>
            <person name="Murat C."/>
            <person name="Nolan M."/>
            <person name="Ohm R.A."/>
            <person name="Pangilinan J."/>
            <person name="Pereira M.F."/>
            <person name="Perotto S."/>
            <person name="Peter M."/>
            <person name="Pfister S."/>
            <person name="Riley R."/>
            <person name="Sitrit Y."/>
            <person name="Stielow J.B."/>
            <person name="Szollosi G."/>
            <person name="Zifcakova L."/>
            <person name="Stursova M."/>
            <person name="Spatafora J.W."/>
            <person name="Tedersoo L."/>
            <person name="Vaario L.M."/>
            <person name="Yamada A."/>
            <person name="Yan M."/>
            <person name="Wang P."/>
            <person name="Xu J."/>
            <person name="Bruns T."/>
            <person name="Baldrian P."/>
            <person name="Vilgalys R."/>
            <person name="Dunand C."/>
            <person name="Henrissat B."/>
            <person name="Grigoriev I.V."/>
            <person name="Hibbett D."/>
            <person name="Nagy L.G."/>
            <person name="Martin F.M."/>
        </authorList>
    </citation>
    <scope>NUCLEOTIDE SEQUENCE</scope>
    <source>
        <strain evidence="2">BED1</strain>
    </source>
</reference>
<name>A0AAD4BG29_BOLED</name>
<comment type="caution">
    <text evidence="2">The sequence shown here is derived from an EMBL/GenBank/DDBJ whole genome shotgun (WGS) entry which is preliminary data.</text>
</comment>